<dbReference type="RefSeq" id="WP_089412085.1">
    <property type="nucleotide sequence ID" value="NZ_FZQA01000003.1"/>
</dbReference>
<feature type="domain" description="Phosphoribosyltransferase" evidence="2">
    <location>
        <begin position="187"/>
        <end position="248"/>
    </location>
</feature>
<evidence type="ECO:0000256" key="1">
    <source>
        <dbReference type="ARBA" id="ARBA00008007"/>
    </source>
</evidence>
<dbReference type="Pfam" id="PF18912">
    <property type="entry name" value="DZR_2"/>
    <property type="match status" value="1"/>
</dbReference>
<proteinExistence type="inferred from homology"/>
<evidence type="ECO:0000313" key="5">
    <source>
        <dbReference type="Proteomes" id="UP000198346"/>
    </source>
</evidence>
<evidence type="ECO:0000259" key="3">
    <source>
        <dbReference type="Pfam" id="PF18912"/>
    </source>
</evidence>
<keyword evidence="5" id="KW-1185">Reference proteome</keyword>
<evidence type="ECO:0000259" key="2">
    <source>
        <dbReference type="Pfam" id="PF00156"/>
    </source>
</evidence>
<dbReference type="InterPro" id="IPR000836">
    <property type="entry name" value="PRTase_dom"/>
</dbReference>
<dbReference type="PANTHER" id="PTHR47505:SF1">
    <property type="entry name" value="DNA UTILIZATION PROTEIN YHGH"/>
    <property type="match status" value="1"/>
</dbReference>
<dbReference type="EMBL" id="FZQA01000003">
    <property type="protein sequence ID" value="SNT73204.1"/>
    <property type="molecule type" value="Genomic_DNA"/>
</dbReference>
<dbReference type="InterPro" id="IPR044005">
    <property type="entry name" value="DZR_2"/>
</dbReference>
<name>A0A239PSD2_9PROT</name>
<reference evidence="4 5" key="1">
    <citation type="submission" date="2017-07" db="EMBL/GenBank/DDBJ databases">
        <authorList>
            <person name="Sun Z.S."/>
            <person name="Albrecht U."/>
            <person name="Echele G."/>
            <person name="Lee C.C."/>
        </authorList>
    </citation>
    <scope>NUCLEOTIDE SEQUENCE [LARGE SCALE GENOMIC DNA]</scope>
    <source>
        <strain evidence="4 5">CGMCC 1.12710</strain>
    </source>
</reference>
<dbReference type="OrthoDB" id="9779910at2"/>
<dbReference type="SUPFAM" id="SSF53271">
    <property type="entry name" value="PRTase-like"/>
    <property type="match status" value="1"/>
</dbReference>
<organism evidence="4 5">
    <name type="scientific">Amphiplicatus metriothermophilus</name>
    <dbReference type="NCBI Taxonomy" id="1519374"/>
    <lineage>
        <taxon>Bacteria</taxon>
        <taxon>Pseudomonadati</taxon>
        <taxon>Pseudomonadota</taxon>
        <taxon>Alphaproteobacteria</taxon>
        <taxon>Parvularculales</taxon>
        <taxon>Parvularculaceae</taxon>
        <taxon>Amphiplicatus</taxon>
    </lineage>
</organism>
<dbReference type="PANTHER" id="PTHR47505">
    <property type="entry name" value="DNA UTILIZATION PROTEIN YHGH"/>
    <property type="match status" value="1"/>
</dbReference>
<gene>
    <name evidence="4" type="ORF">SAMN06297382_1602</name>
</gene>
<comment type="similarity">
    <text evidence="1">Belongs to the ComF/GntX family.</text>
</comment>
<dbReference type="AlphaFoldDB" id="A0A239PSD2"/>
<dbReference type="Gene3D" id="3.40.50.2020">
    <property type="match status" value="1"/>
</dbReference>
<protein>
    <submittedName>
        <fullName evidence="4">ComF family protein</fullName>
    </submittedName>
</protein>
<dbReference type="InterPro" id="IPR051910">
    <property type="entry name" value="ComF/GntX_DNA_util-trans"/>
</dbReference>
<sequence>MESGLLRQSLRRGRMLASRLLDLLLPPQCPITGERVAAPGLLSAKGWARLKFIDDPVCARCGIPFAHDYGPGALCAACIAAPPAFDSARAAVVYDDASHRLVVGFKHSDRTELAPLFARWLARAGAPLIRTGTILVPTPLHPRRLLARRYNQAGLLAAGLARATGAAYAPEMLRRIRATPPQKTLSAEGRRRNVQGAFVAPEAHRAALAGAHVVVIDDVLTTGATLSACARALKRAGAARVDALVLARVVRAGKDAI</sequence>
<dbReference type="Proteomes" id="UP000198346">
    <property type="component" value="Unassembled WGS sequence"/>
</dbReference>
<accession>A0A239PSD2</accession>
<dbReference type="CDD" id="cd06223">
    <property type="entry name" value="PRTases_typeI"/>
    <property type="match status" value="1"/>
</dbReference>
<dbReference type="Pfam" id="PF00156">
    <property type="entry name" value="Pribosyltran"/>
    <property type="match status" value="1"/>
</dbReference>
<feature type="domain" description="Double zinc ribbon" evidence="3">
    <location>
        <begin position="20"/>
        <end position="78"/>
    </location>
</feature>
<dbReference type="InterPro" id="IPR029057">
    <property type="entry name" value="PRTase-like"/>
</dbReference>
<evidence type="ECO:0000313" key="4">
    <source>
        <dbReference type="EMBL" id="SNT73204.1"/>
    </source>
</evidence>